<dbReference type="GeneID" id="71985012"/>
<evidence type="ECO:0008006" key="3">
    <source>
        <dbReference type="Google" id="ProtNLM"/>
    </source>
</evidence>
<proteinExistence type="predicted"/>
<dbReference type="SUPFAM" id="SSF54427">
    <property type="entry name" value="NTF2-like"/>
    <property type="match status" value="1"/>
</dbReference>
<sequence>MQSTLNQAAIVEEIEGLTHQLVEAINDRDWTASRWSFVAPTFMIKPRSMTRPTEGGSTHVTLDEWLDTWKMFAKKNPNFSLQVADISAVVNDKMGTAETLFNIAVSGVYPGIVTKVVCVLACQYMRPGKWVPVRHEGLSGADVIGF</sequence>
<reference evidence="1" key="1">
    <citation type="submission" date="2021-12" db="EMBL/GenBank/DDBJ databases">
        <authorList>
            <person name="Zaccaron A."/>
            <person name="Stergiopoulos I."/>
        </authorList>
    </citation>
    <scope>NUCLEOTIDE SEQUENCE</scope>
    <source>
        <strain evidence="1">Race5_Kim</strain>
    </source>
</reference>
<gene>
    <name evidence="1" type="ORF">CLAFUR5_05134</name>
</gene>
<dbReference type="InterPro" id="IPR032710">
    <property type="entry name" value="NTF2-like_dom_sf"/>
</dbReference>
<organism evidence="1 2">
    <name type="scientific">Passalora fulva</name>
    <name type="common">Tomato leaf mold</name>
    <name type="synonym">Cladosporium fulvum</name>
    <dbReference type="NCBI Taxonomy" id="5499"/>
    <lineage>
        <taxon>Eukaryota</taxon>
        <taxon>Fungi</taxon>
        <taxon>Dikarya</taxon>
        <taxon>Ascomycota</taxon>
        <taxon>Pezizomycotina</taxon>
        <taxon>Dothideomycetes</taxon>
        <taxon>Dothideomycetidae</taxon>
        <taxon>Mycosphaerellales</taxon>
        <taxon>Mycosphaerellaceae</taxon>
        <taxon>Fulvia</taxon>
    </lineage>
</organism>
<dbReference type="Proteomes" id="UP000756132">
    <property type="component" value="Chromosome 4"/>
</dbReference>
<dbReference type="EMBL" id="CP090166">
    <property type="protein sequence ID" value="UJO16707.1"/>
    <property type="molecule type" value="Genomic_DNA"/>
</dbReference>
<dbReference type="AlphaFoldDB" id="A0A9Q8LG10"/>
<dbReference type="KEGG" id="ffu:CLAFUR5_05134"/>
<reference evidence="1" key="2">
    <citation type="journal article" date="2022" name="Microb. Genom.">
        <title>A chromosome-scale genome assembly of the tomato pathogen Cladosporium fulvum reveals a compartmentalized genome architecture and the presence of a dispensable chromosome.</title>
        <authorList>
            <person name="Zaccaron A.Z."/>
            <person name="Chen L.H."/>
            <person name="Samaras A."/>
            <person name="Stergiopoulos I."/>
        </authorList>
    </citation>
    <scope>NUCLEOTIDE SEQUENCE</scope>
    <source>
        <strain evidence="1">Race5_Kim</strain>
    </source>
</reference>
<evidence type="ECO:0000313" key="2">
    <source>
        <dbReference type="Proteomes" id="UP000756132"/>
    </source>
</evidence>
<keyword evidence="2" id="KW-1185">Reference proteome</keyword>
<dbReference type="RefSeq" id="XP_047761073.1">
    <property type="nucleotide sequence ID" value="XM_047904282.1"/>
</dbReference>
<dbReference type="OMA" id="CILAFQW"/>
<name>A0A9Q8LG10_PASFU</name>
<evidence type="ECO:0000313" key="1">
    <source>
        <dbReference type="EMBL" id="UJO16707.1"/>
    </source>
</evidence>
<accession>A0A9Q8LG10</accession>
<dbReference type="OrthoDB" id="3628122at2759"/>
<protein>
    <recommendedName>
        <fullName evidence="3">SnoaL-like domain-containing protein</fullName>
    </recommendedName>
</protein>